<evidence type="ECO:0008006" key="5">
    <source>
        <dbReference type="Google" id="ProtNLM"/>
    </source>
</evidence>
<comment type="caution">
    <text evidence="3">The sequence shown here is derived from an EMBL/GenBank/DDBJ whole genome shotgun (WGS) entry which is preliminary data.</text>
</comment>
<name>A0A432GA08_9DELT</name>
<organism evidence="3 4">
    <name type="scientific">SAR324 cluster bacterium</name>
    <dbReference type="NCBI Taxonomy" id="2024889"/>
    <lineage>
        <taxon>Bacteria</taxon>
        <taxon>Deltaproteobacteria</taxon>
        <taxon>SAR324 cluster</taxon>
    </lineage>
</organism>
<dbReference type="AlphaFoldDB" id="A0A432GA08"/>
<dbReference type="InterPro" id="IPR002201">
    <property type="entry name" value="Glyco_trans_9"/>
</dbReference>
<dbReference type="PANTHER" id="PTHR30160:SF15">
    <property type="entry name" value="GLYCOSYLTRANSFERASE HI_0523-RELATED"/>
    <property type="match status" value="1"/>
</dbReference>
<dbReference type="SUPFAM" id="SSF53756">
    <property type="entry name" value="UDP-Glycosyltransferase/glycogen phosphorylase"/>
    <property type="match status" value="1"/>
</dbReference>
<keyword evidence="1" id="KW-0328">Glycosyltransferase</keyword>
<dbReference type="GO" id="GO:0009244">
    <property type="term" value="P:lipopolysaccharide core region biosynthetic process"/>
    <property type="evidence" value="ECO:0007669"/>
    <property type="project" value="TreeGrafter"/>
</dbReference>
<dbReference type="GO" id="GO:0005829">
    <property type="term" value="C:cytosol"/>
    <property type="evidence" value="ECO:0007669"/>
    <property type="project" value="TreeGrafter"/>
</dbReference>
<proteinExistence type="predicted"/>
<accession>A0A432GA08</accession>
<sequence>MSTNPSSDSRKRFLLIRTDRVGDTILTFPAVTALRNNYPEAFISFLAQPYTVPLFEQYTGIDLLLSYEPEGRHRGWKGVLKLSHQLRELNFDAAILFYPRPELAFALLKAKIPLRIGTGYRWYSFLLNRRIYEHRKDCRKHESEYNLSLLESLMPDKITQPHYEFKQWTPEPWWDDFQTELKSKDYVILHSGCGASAPNLNEEQYKLIIRLLLEKTDWTVLLTGVSGEENVVNALAADFPEERVKKTVGRFSLPELFTVIRNASLLIASSTGPLHLANAAGTPLLGFFCPAKPHTPTRWGPYDQQQWVVTPNLDWPEICELKNCPHGGCLNQLSDDEITEILCTQRLKTIHK</sequence>
<dbReference type="PANTHER" id="PTHR30160">
    <property type="entry name" value="TETRAACYLDISACCHARIDE 4'-KINASE-RELATED"/>
    <property type="match status" value="1"/>
</dbReference>
<dbReference type="Proteomes" id="UP000286801">
    <property type="component" value="Unassembled WGS sequence"/>
</dbReference>
<dbReference type="GO" id="GO:0008713">
    <property type="term" value="F:ADP-heptose-lipopolysaccharide heptosyltransferase activity"/>
    <property type="evidence" value="ECO:0007669"/>
    <property type="project" value="TreeGrafter"/>
</dbReference>
<dbReference type="InterPro" id="IPR051199">
    <property type="entry name" value="LPS_LOS_Heptosyltrfase"/>
</dbReference>
<gene>
    <name evidence="3" type="ORF">DSY97_03420</name>
</gene>
<reference evidence="3 4" key="1">
    <citation type="submission" date="2018-06" db="EMBL/GenBank/DDBJ databases">
        <title>Combined omics and stable isotope probing to characterize newly discovered Mariana Back-Arc vent microbial communities.</title>
        <authorList>
            <person name="Trembath-Reichert E."/>
            <person name="Huber J.A."/>
        </authorList>
    </citation>
    <scope>NUCLEOTIDE SEQUENCE [LARGE SCALE GENOMIC DNA]</scope>
    <source>
        <strain evidence="3">MAG 63_1</strain>
    </source>
</reference>
<evidence type="ECO:0000256" key="1">
    <source>
        <dbReference type="ARBA" id="ARBA00022676"/>
    </source>
</evidence>
<dbReference type="EMBL" id="QNZL01000089">
    <property type="protein sequence ID" value="RTZ80392.1"/>
    <property type="molecule type" value="Genomic_DNA"/>
</dbReference>
<evidence type="ECO:0000313" key="3">
    <source>
        <dbReference type="EMBL" id="RTZ80392.1"/>
    </source>
</evidence>
<evidence type="ECO:0000313" key="4">
    <source>
        <dbReference type="Proteomes" id="UP000286801"/>
    </source>
</evidence>
<dbReference type="CDD" id="cd03789">
    <property type="entry name" value="GT9_LPS_heptosyltransferase"/>
    <property type="match status" value="1"/>
</dbReference>
<dbReference type="Gene3D" id="3.40.50.2000">
    <property type="entry name" value="Glycogen Phosphorylase B"/>
    <property type="match status" value="2"/>
</dbReference>
<evidence type="ECO:0000256" key="2">
    <source>
        <dbReference type="ARBA" id="ARBA00022679"/>
    </source>
</evidence>
<keyword evidence="2" id="KW-0808">Transferase</keyword>
<protein>
    <recommendedName>
        <fullName evidence="5">Glycosyltransferase family 9 protein</fullName>
    </recommendedName>
</protein>
<dbReference type="Pfam" id="PF01075">
    <property type="entry name" value="Glyco_transf_9"/>
    <property type="match status" value="1"/>
</dbReference>